<sequence>MALIKKIAKYLCFVLVIPLVYSIVSLISTYITVNSEDTSATKDHTVYLSSNGVHLEIIIPRSEIAPAILEGLTYTDEDLFFSFGWGDKTFYVETPTWADLTFINGFRALFVNTSTLLHVTRYNAMHQDWAAIKMTSQQLDRMNKYILNAFRLDENHQKILLPGIGYYKNDDFYEATGNYNCFNTCNTWVNSGLKQSEAKACLWTPYDFRLIDIHQN</sequence>
<feature type="transmembrane region" description="Helical" evidence="1">
    <location>
        <begin position="12"/>
        <end position="33"/>
    </location>
</feature>
<protein>
    <recommendedName>
        <fullName evidence="4">DUF2459 domain-containing protein</fullName>
    </recommendedName>
</protein>
<dbReference type="STRING" id="570521.SAMN04488508_10673"/>
<reference evidence="3" key="1">
    <citation type="submission" date="2016-11" db="EMBL/GenBank/DDBJ databases">
        <authorList>
            <person name="Varghese N."/>
            <person name="Submissions S."/>
        </authorList>
    </citation>
    <scope>NUCLEOTIDE SEQUENCE [LARGE SCALE GENOMIC DNA]</scope>
    <source>
        <strain evidence="3">DSM 22623</strain>
    </source>
</reference>
<dbReference type="EMBL" id="FQYP01000006">
    <property type="protein sequence ID" value="SHJ17307.1"/>
    <property type="molecule type" value="Genomic_DNA"/>
</dbReference>
<proteinExistence type="predicted"/>
<keyword evidence="1" id="KW-1133">Transmembrane helix</keyword>
<name>A0A1M6H4X1_9FLAO</name>
<keyword evidence="1" id="KW-0472">Membrane</keyword>
<accession>A0A1M6H4X1</accession>
<evidence type="ECO:0000256" key="1">
    <source>
        <dbReference type="SAM" id="Phobius"/>
    </source>
</evidence>
<evidence type="ECO:0000313" key="2">
    <source>
        <dbReference type="EMBL" id="SHJ17307.1"/>
    </source>
</evidence>
<dbReference type="AlphaFoldDB" id="A0A1M6H4X1"/>
<keyword evidence="1" id="KW-0812">Transmembrane</keyword>
<evidence type="ECO:0008006" key="4">
    <source>
        <dbReference type="Google" id="ProtNLM"/>
    </source>
</evidence>
<dbReference type="OrthoDB" id="211174at2"/>
<evidence type="ECO:0000313" key="3">
    <source>
        <dbReference type="Proteomes" id="UP000184432"/>
    </source>
</evidence>
<gene>
    <name evidence="2" type="ORF">SAMN04488508_10673</name>
</gene>
<dbReference type="InterPro" id="IPR011727">
    <property type="entry name" value="CHP02117"/>
</dbReference>
<dbReference type="Pfam" id="PF09601">
    <property type="entry name" value="DUF2459"/>
    <property type="match status" value="1"/>
</dbReference>
<dbReference type="Proteomes" id="UP000184432">
    <property type="component" value="Unassembled WGS sequence"/>
</dbReference>
<organism evidence="2 3">
    <name type="scientific">Aquimarina spongiae</name>
    <dbReference type="NCBI Taxonomy" id="570521"/>
    <lineage>
        <taxon>Bacteria</taxon>
        <taxon>Pseudomonadati</taxon>
        <taxon>Bacteroidota</taxon>
        <taxon>Flavobacteriia</taxon>
        <taxon>Flavobacteriales</taxon>
        <taxon>Flavobacteriaceae</taxon>
        <taxon>Aquimarina</taxon>
    </lineage>
</organism>
<keyword evidence="3" id="KW-1185">Reference proteome</keyword>